<protein>
    <submittedName>
        <fullName evidence="2">Uncharacterized protein</fullName>
    </submittedName>
</protein>
<evidence type="ECO:0000313" key="3">
    <source>
        <dbReference type="Proteomes" id="UP000015241"/>
    </source>
</evidence>
<dbReference type="InParanoid" id="S8FEM4"/>
<keyword evidence="1" id="KW-0732">Signal</keyword>
<dbReference type="HOGENOM" id="CLU_2960775_0_0_1"/>
<feature type="chain" id="PRO_5004550958" evidence="1">
    <location>
        <begin position="21"/>
        <end position="59"/>
    </location>
</feature>
<evidence type="ECO:0000256" key="1">
    <source>
        <dbReference type="SAM" id="SignalP"/>
    </source>
</evidence>
<reference evidence="2 3" key="1">
    <citation type="journal article" date="2012" name="Science">
        <title>The Paleozoic origin of enzymatic lignin decomposition reconstructed from 31 fungal genomes.</title>
        <authorList>
            <person name="Floudas D."/>
            <person name="Binder M."/>
            <person name="Riley R."/>
            <person name="Barry K."/>
            <person name="Blanchette R.A."/>
            <person name="Henrissat B."/>
            <person name="Martinez A.T."/>
            <person name="Otillar R."/>
            <person name="Spatafora J.W."/>
            <person name="Yadav J.S."/>
            <person name="Aerts A."/>
            <person name="Benoit I."/>
            <person name="Boyd A."/>
            <person name="Carlson A."/>
            <person name="Copeland A."/>
            <person name="Coutinho P.M."/>
            <person name="de Vries R.P."/>
            <person name="Ferreira P."/>
            <person name="Findley K."/>
            <person name="Foster B."/>
            <person name="Gaskell J."/>
            <person name="Glotzer D."/>
            <person name="Gorecki P."/>
            <person name="Heitman J."/>
            <person name="Hesse C."/>
            <person name="Hori C."/>
            <person name="Igarashi K."/>
            <person name="Jurgens J.A."/>
            <person name="Kallen N."/>
            <person name="Kersten P."/>
            <person name="Kohler A."/>
            <person name="Kuees U."/>
            <person name="Kumar T.K.A."/>
            <person name="Kuo A."/>
            <person name="LaButti K."/>
            <person name="Larrondo L.F."/>
            <person name="Lindquist E."/>
            <person name="Ling A."/>
            <person name="Lombard V."/>
            <person name="Lucas S."/>
            <person name="Lundell T."/>
            <person name="Martin R."/>
            <person name="McLaughlin D.J."/>
            <person name="Morgenstern I."/>
            <person name="Morin E."/>
            <person name="Murat C."/>
            <person name="Nagy L.G."/>
            <person name="Nolan M."/>
            <person name="Ohm R.A."/>
            <person name="Patyshakuliyeva A."/>
            <person name="Rokas A."/>
            <person name="Ruiz-Duenas F.J."/>
            <person name="Sabat G."/>
            <person name="Salamov A."/>
            <person name="Samejima M."/>
            <person name="Schmutz J."/>
            <person name="Slot J.C."/>
            <person name="St John F."/>
            <person name="Stenlid J."/>
            <person name="Sun H."/>
            <person name="Sun S."/>
            <person name="Syed K."/>
            <person name="Tsang A."/>
            <person name="Wiebenga A."/>
            <person name="Young D."/>
            <person name="Pisabarro A."/>
            <person name="Eastwood D.C."/>
            <person name="Martin F."/>
            <person name="Cullen D."/>
            <person name="Grigoriev I.V."/>
            <person name="Hibbett D.S."/>
        </authorList>
    </citation>
    <scope>NUCLEOTIDE SEQUENCE</scope>
    <source>
        <strain evidence="3">FP-58527</strain>
    </source>
</reference>
<dbReference type="EMBL" id="KE504182">
    <property type="protein sequence ID" value="EPS96864.1"/>
    <property type="molecule type" value="Genomic_DNA"/>
</dbReference>
<gene>
    <name evidence="2" type="ORF">FOMPIDRAFT_160037</name>
</gene>
<keyword evidence="3" id="KW-1185">Reference proteome</keyword>
<dbReference type="Proteomes" id="UP000015241">
    <property type="component" value="Unassembled WGS sequence"/>
</dbReference>
<sequence>MKFTLTLAALACIVLQAVSATPLLTDDADLAIRCGAEVPADSELAKRCSVWSYDVSADL</sequence>
<organism evidence="2 3">
    <name type="scientific">Fomitopsis schrenkii</name>
    <name type="common">Brown rot fungus</name>
    <dbReference type="NCBI Taxonomy" id="2126942"/>
    <lineage>
        <taxon>Eukaryota</taxon>
        <taxon>Fungi</taxon>
        <taxon>Dikarya</taxon>
        <taxon>Basidiomycota</taxon>
        <taxon>Agaricomycotina</taxon>
        <taxon>Agaricomycetes</taxon>
        <taxon>Polyporales</taxon>
        <taxon>Fomitopsis</taxon>
    </lineage>
</organism>
<dbReference type="AlphaFoldDB" id="S8FEM4"/>
<evidence type="ECO:0000313" key="2">
    <source>
        <dbReference type="EMBL" id="EPS96864.1"/>
    </source>
</evidence>
<accession>S8FEM4</accession>
<name>S8FEM4_FOMSC</name>
<feature type="signal peptide" evidence="1">
    <location>
        <begin position="1"/>
        <end position="20"/>
    </location>
</feature>
<proteinExistence type="predicted"/>